<protein>
    <recommendedName>
        <fullName evidence="4">DUF2243 domain-containing protein</fullName>
    </recommendedName>
</protein>
<proteinExistence type="predicted"/>
<keyword evidence="1" id="KW-0472">Membrane</keyword>
<keyword evidence="1" id="KW-1133">Transmembrane helix</keyword>
<dbReference type="AlphaFoldDB" id="A0A8E1C3V8"/>
<evidence type="ECO:0000256" key="1">
    <source>
        <dbReference type="SAM" id="Phobius"/>
    </source>
</evidence>
<dbReference type="Pfam" id="PF10002">
    <property type="entry name" value="DUF2243"/>
    <property type="match status" value="1"/>
</dbReference>
<evidence type="ECO:0008006" key="4">
    <source>
        <dbReference type="Google" id="ProtNLM"/>
    </source>
</evidence>
<evidence type="ECO:0000313" key="2">
    <source>
        <dbReference type="EMBL" id="KER37687.1"/>
    </source>
</evidence>
<dbReference type="Proteomes" id="UP000028135">
    <property type="component" value="Unassembled WGS sequence"/>
</dbReference>
<sequence length="160" mass="17630">MQMSDRMTDLPSLAPPGIMLGIGLGGFFDGIVLHQIFQAHAMLSAVIPLHSMMNMKANMLADGLFHAFMWMATLIGVTLLWRALNGRRDASAAGWRLIGYMLAGWGWFNLVEGLIDHHLLDLHHVVEALGLSMWDWLFLASGIVLILVGHVIARKSSQAT</sequence>
<gene>
    <name evidence="2" type="ORF">AL00_04035</name>
</gene>
<evidence type="ECO:0000313" key="3">
    <source>
        <dbReference type="Proteomes" id="UP000028135"/>
    </source>
</evidence>
<feature type="transmembrane region" description="Helical" evidence="1">
    <location>
        <begin position="131"/>
        <end position="153"/>
    </location>
</feature>
<reference evidence="2 3" key="1">
    <citation type="submission" date="2014-05" db="EMBL/GenBank/DDBJ databases">
        <title>Genome Announcement of Sphingobium lucknowense F2.</title>
        <authorList>
            <person name="Lal R."/>
            <person name="Negi V."/>
            <person name="Lata P."/>
            <person name="Sangwan N."/>
            <person name="Gupta S.K."/>
            <person name="Rao D.L.N."/>
            <person name="Das S."/>
        </authorList>
    </citation>
    <scope>NUCLEOTIDE SEQUENCE [LARGE SCALE GENOMIC DNA]</scope>
    <source>
        <strain evidence="2 3">F2</strain>
    </source>
</reference>
<feature type="transmembrane region" description="Helical" evidence="1">
    <location>
        <begin position="57"/>
        <end position="81"/>
    </location>
</feature>
<keyword evidence="1" id="KW-0812">Transmembrane</keyword>
<name>A0A8E1C3V8_9SPHN</name>
<accession>A0A8E1C3V8</accession>
<feature type="transmembrane region" description="Helical" evidence="1">
    <location>
        <begin position="12"/>
        <end position="37"/>
    </location>
</feature>
<dbReference type="EMBL" id="JANF02000011">
    <property type="protein sequence ID" value="KER37687.1"/>
    <property type="molecule type" value="Genomic_DNA"/>
</dbReference>
<comment type="caution">
    <text evidence="2">The sequence shown here is derived from an EMBL/GenBank/DDBJ whole genome shotgun (WGS) entry which is preliminary data.</text>
</comment>
<feature type="transmembrane region" description="Helical" evidence="1">
    <location>
        <begin position="93"/>
        <end position="111"/>
    </location>
</feature>
<dbReference type="InterPro" id="IPR018719">
    <property type="entry name" value="DUF2243_membrane"/>
</dbReference>
<organism evidence="2 3">
    <name type="scientific">Sphingobium indicum F2</name>
    <dbReference type="NCBI Taxonomy" id="1450518"/>
    <lineage>
        <taxon>Bacteria</taxon>
        <taxon>Pseudomonadati</taxon>
        <taxon>Pseudomonadota</taxon>
        <taxon>Alphaproteobacteria</taxon>
        <taxon>Sphingomonadales</taxon>
        <taxon>Sphingomonadaceae</taxon>
        <taxon>Sphingobium</taxon>
    </lineage>
</organism>